<dbReference type="Gene3D" id="3.30.870.10">
    <property type="entry name" value="Endonuclease Chain A"/>
    <property type="match status" value="2"/>
</dbReference>
<proteinExistence type="predicted"/>
<protein>
    <recommendedName>
        <fullName evidence="3">Phospholipase D</fullName>
    </recommendedName>
    <alternativeName>
        <fullName evidence="5">Choline phosphatase</fullName>
    </alternativeName>
</protein>
<dbReference type="AlphaFoldDB" id="A0A3D0WBH6"/>
<dbReference type="PANTHER" id="PTHR21248">
    <property type="entry name" value="CARDIOLIPIN SYNTHASE"/>
    <property type="match status" value="1"/>
</dbReference>
<evidence type="ECO:0000256" key="5">
    <source>
        <dbReference type="ARBA" id="ARBA00029594"/>
    </source>
</evidence>
<evidence type="ECO:0000256" key="1">
    <source>
        <dbReference type="ARBA" id="ARBA00003145"/>
    </source>
</evidence>
<dbReference type="InterPro" id="IPR001736">
    <property type="entry name" value="PLipase_D/transphosphatidylase"/>
</dbReference>
<evidence type="ECO:0000256" key="4">
    <source>
        <dbReference type="ARBA" id="ARBA00022525"/>
    </source>
</evidence>
<dbReference type="GO" id="GO:0005576">
    <property type="term" value="C:extracellular region"/>
    <property type="evidence" value="ECO:0007669"/>
    <property type="project" value="UniProtKB-SubCell"/>
</dbReference>
<dbReference type="EMBL" id="DOYJ01000089">
    <property type="protein sequence ID" value="HCB75103.1"/>
    <property type="molecule type" value="Genomic_DNA"/>
</dbReference>
<dbReference type="SUPFAM" id="SSF56024">
    <property type="entry name" value="Phospholipase D/nuclease"/>
    <property type="match status" value="2"/>
</dbReference>
<evidence type="ECO:0000256" key="3">
    <source>
        <dbReference type="ARBA" id="ARBA00018392"/>
    </source>
</evidence>
<name>A0A3D0WBH6_9SPHN</name>
<dbReference type="PROSITE" id="PS50035">
    <property type="entry name" value="PLD"/>
    <property type="match status" value="2"/>
</dbReference>
<evidence type="ECO:0000256" key="2">
    <source>
        <dbReference type="ARBA" id="ARBA00004613"/>
    </source>
</evidence>
<comment type="function">
    <text evidence="1">Could be a virulence factor.</text>
</comment>
<dbReference type="GO" id="GO:0032049">
    <property type="term" value="P:cardiolipin biosynthetic process"/>
    <property type="evidence" value="ECO:0007669"/>
    <property type="project" value="UniProtKB-ARBA"/>
</dbReference>
<dbReference type="Pfam" id="PF13091">
    <property type="entry name" value="PLDc_2"/>
    <property type="match status" value="2"/>
</dbReference>
<feature type="domain" description="PLD phosphodiesterase" evidence="6">
    <location>
        <begin position="291"/>
        <end position="317"/>
    </location>
</feature>
<organism evidence="7 8">
    <name type="scientific">Sphingomonas bacterium</name>
    <dbReference type="NCBI Taxonomy" id="1895847"/>
    <lineage>
        <taxon>Bacteria</taxon>
        <taxon>Pseudomonadati</taxon>
        <taxon>Pseudomonadota</taxon>
        <taxon>Alphaproteobacteria</taxon>
        <taxon>Sphingomonadales</taxon>
        <taxon>Sphingomonadaceae</taxon>
        <taxon>Sphingomonas</taxon>
    </lineage>
</organism>
<dbReference type="SMART" id="SM00155">
    <property type="entry name" value="PLDc"/>
    <property type="match status" value="2"/>
</dbReference>
<accession>A0A3D0WBH6</accession>
<dbReference type="Proteomes" id="UP000262699">
    <property type="component" value="Unassembled WGS sequence"/>
</dbReference>
<evidence type="ECO:0000313" key="7">
    <source>
        <dbReference type="EMBL" id="HCB75103.1"/>
    </source>
</evidence>
<reference evidence="7 8" key="1">
    <citation type="journal article" date="2018" name="Nat. Biotechnol.">
        <title>A standardized bacterial taxonomy based on genome phylogeny substantially revises the tree of life.</title>
        <authorList>
            <person name="Parks D.H."/>
            <person name="Chuvochina M."/>
            <person name="Waite D.W."/>
            <person name="Rinke C."/>
            <person name="Skarshewski A."/>
            <person name="Chaumeil P.A."/>
            <person name="Hugenholtz P."/>
        </authorList>
    </citation>
    <scope>NUCLEOTIDE SEQUENCE [LARGE SCALE GENOMIC DNA]</scope>
    <source>
        <strain evidence="7">UBA9015</strain>
    </source>
</reference>
<evidence type="ECO:0000259" key="6">
    <source>
        <dbReference type="PROSITE" id="PS50035"/>
    </source>
</evidence>
<keyword evidence="4" id="KW-0964">Secreted</keyword>
<comment type="subcellular location">
    <subcellularLocation>
        <location evidence="2">Secreted</location>
    </subcellularLocation>
</comment>
<dbReference type="InterPro" id="IPR025202">
    <property type="entry name" value="PLD-like_dom"/>
</dbReference>
<comment type="caution">
    <text evidence="7">The sequence shown here is derived from an EMBL/GenBank/DDBJ whole genome shotgun (WGS) entry which is preliminary data.</text>
</comment>
<dbReference type="GO" id="GO:0030572">
    <property type="term" value="F:phosphatidyltransferase activity"/>
    <property type="evidence" value="ECO:0007669"/>
    <property type="project" value="UniProtKB-ARBA"/>
</dbReference>
<sequence length="401" mass="44550">MAAPIEQPTFEVAGNAIRLLDTGPRRMQALLDLIAGARDSLRVLYYIYEDDDAGRAVGAALIAAAARGVRVTLIVDGLGSEPAARAHFFAPLEAAGIEVCRFIPRFGRKYLLRNHQKLALADDTRVIIGGFNIKADYFGVPGEDGEAWRDLGLHLDGPAAGRLAPYFDALARWSRQEKAPVRALARVLRRHSEHEGEVRWLLGGPTRRLSPFARALRREMHAAAKAGERIDLIAAYFAPGPSMLRRLKRAARRGIVNVVLPAVTDNYMAIWASHFTYAGLLRRGVRIWEYQPTKLHTKLVAIGGAVHIGSANFDIRSLFLNLELMLRIEDPAFTAHVRAYVDGEIAASKRITREDHRAAMTPWTRLKQAAAYAVMAVLDPQISRRLIAWGENPRPPQRSDR</sequence>
<dbReference type="PANTHER" id="PTHR21248:SF22">
    <property type="entry name" value="PHOSPHOLIPASE D"/>
    <property type="match status" value="1"/>
</dbReference>
<feature type="domain" description="PLD phosphodiesterase" evidence="6">
    <location>
        <begin position="110"/>
        <end position="137"/>
    </location>
</feature>
<gene>
    <name evidence="7" type="ORF">DEP91_02860</name>
</gene>
<evidence type="ECO:0000313" key="8">
    <source>
        <dbReference type="Proteomes" id="UP000262699"/>
    </source>
</evidence>